<dbReference type="AlphaFoldDB" id="A0A8C5ZXW7"/>
<evidence type="ECO:0000256" key="1">
    <source>
        <dbReference type="SAM" id="MobiDB-lite"/>
    </source>
</evidence>
<gene>
    <name evidence="2" type="primary">FAM170B</name>
</gene>
<evidence type="ECO:0000313" key="2">
    <source>
        <dbReference type="Ensembl" id="ENSMMMP00000021774.1"/>
    </source>
</evidence>
<dbReference type="GeneTree" id="ENSGT00940000162512"/>
<feature type="compositionally biased region" description="Basic and acidic residues" evidence="1">
    <location>
        <begin position="1"/>
        <end position="11"/>
    </location>
</feature>
<dbReference type="GO" id="GO:2000344">
    <property type="term" value="P:positive regulation of acrosome reaction"/>
    <property type="evidence" value="ECO:0007669"/>
    <property type="project" value="Ensembl"/>
</dbReference>
<dbReference type="Pfam" id="PF17734">
    <property type="entry name" value="Spt46"/>
    <property type="match status" value="1"/>
</dbReference>
<dbReference type="Ensembl" id="ENSMMMT00000024696.1">
    <property type="protein sequence ID" value="ENSMMMP00000021774.1"/>
    <property type="gene ID" value="ENSMMMG00000019156.1"/>
</dbReference>
<protein>
    <submittedName>
        <fullName evidence="2">Family with sequence similarity 170 member B</fullName>
    </submittedName>
</protein>
<dbReference type="PANTHER" id="PTHR33517:SF2">
    <property type="entry name" value="PROTEIN FAM170B"/>
    <property type="match status" value="1"/>
</dbReference>
<feature type="region of interest" description="Disordered" evidence="1">
    <location>
        <begin position="247"/>
        <end position="356"/>
    </location>
</feature>
<dbReference type="GO" id="GO:0009566">
    <property type="term" value="P:fertilization"/>
    <property type="evidence" value="ECO:0007669"/>
    <property type="project" value="TreeGrafter"/>
</dbReference>
<proteinExistence type="predicted"/>
<dbReference type="GO" id="GO:0080154">
    <property type="term" value="P:regulation of fertilization"/>
    <property type="evidence" value="ECO:0007669"/>
    <property type="project" value="Ensembl"/>
</dbReference>
<feature type="region of interest" description="Disordered" evidence="1">
    <location>
        <begin position="1"/>
        <end position="56"/>
    </location>
</feature>
<sequence>MRRFFMDHRGEQSPIDGTTLSVTSLESTEENMELCHPGGSKGRETSPEPGPTLPHEKDALFTARARGMLGWSSSPSSQSSDYQSYSQYRSCFSCMCNDQDATPQSLCALYTRVQTVRGVAVAWETETGFQPVSGKPRIREAEFIKRQRRKGSSFEMASNTDLHWELEASKNNCCPETDDAELLEPLECCLQDLRTHPDWLVTTNYGLRCLACCRVFPSLEALLEHAQHGIREGFSCQIFFEEMLERRKTQGQGQDQPLEEEEQSLSNSSECSRSQSKVLLSQQEEEEEEKQQQQQQQQQQHTWGCSFPSQQEQSHLGRERGPGSWRKKAMELGAARQEGKRPFPRAQHFHQRLFQT</sequence>
<dbReference type="PANTHER" id="PTHR33517">
    <property type="entry name" value="PROTEIN FAM170B-RELATED"/>
    <property type="match status" value="1"/>
</dbReference>
<evidence type="ECO:0000313" key="3">
    <source>
        <dbReference type="Proteomes" id="UP000694407"/>
    </source>
</evidence>
<accession>A0A8C5ZXW7</accession>
<reference evidence="2" key="2">
    <citation type="submission" date="2025-09" db="UniProtKB">
        <authorList>
            <consortium name="Ensembl"/>
        </authorList>
    </citation>
    <scope>IDENTIFICATION</scope>
</reference>
<dbReference type="GO" id="GO:0002081">
    <property type="term" value="C:outer acrosomal membrane"/>
    <property type="evidence" value="ECO:0007669"/>
    <property type="project" value="Ensembl"/>
</dbReference>
<reference evidence="2" key="1">
    <citation type="submission" date="2025-08" db="UniProtKB">
        <authorList>
            <consortium name="Ensembl"/>
        </authorList>
    </citation>
    <scope>IDENTIFICATION</scope>
</reference>
<keyword evidence="3" id="KW-1185">Reference proteome</keyword>
<name>A0A8C5ZXW7_MARMA</name>
<organism evidence="2 3">
    <name type="scientific">Marmota marmota marmota</name>
    <name type="common">Alpine marmot</name>
    <dbReference type="NCBI Taxonomy" id="9994"/>
    <lineage>
        <taxon>Eukaryota</taxon>
        <taxon>Metazoa</taxon>
        <taxon>Chordata</taxon>
        <taxon>Craniata</taxon>
        <taxon>Vertebrata</taxon>
        <taxon>Euteleostomi</taxon>
        <taxon>Mammalia</taxon>
        <taxon>Eutheria</taxon>
        <taxon>Euarchontoglires</taxon>
        <taxon>Glires</taxon>
        <taxon>Rodentia</taxon>
        <taxon>Sciuromorpha</taxon>
        <taxon>Sciuridae</taxon>
        <taxon>Xerinae</taxon>
        <taxon>Marmotini</taxon>
        <taxon>Marmota</taxon>
    </lineage>
</organism>
<dbReference type="Proteomes" id="UP000694407">
    <property type="component" value="Unplaced"/>
</dbReference>
<feature type="compositionally biased region" description="Low complexity" evidence="1">
    <location>
        <begin position="264"/>
        <end position="276"/>
    </location>
</feature>
<feature type="compositionally biased region" description="Polar residues" evidence="1">
    <location>
        <begin position="301"/>
        <end position="314"/>
    </location>
</feature>
<dbReference type="InterPro" id="IPR040879">
    <property type="entry name" value="Spt46-like"/>
</dbReference>
<feature type="compositionally biased region" description="Basic residues" evidence="1">
    <location>
        <begin position="347"/>
        <end position="356"/>
    </location>
</feature>